<dbReference type="AlphaFoldDB" id="A0A8T3APF7"/>
<evidence type="ECO:0000313" key="1">
    <source>
        <dbReference type="EMBL" id="KAI0497884.1"/>
    </source>
</evidence>
<accession>A0A8T3APF7</accession>
<evidence type="ECO:0000313" key="2">
    <source>
        <dbReference type="Proteomes" id="UP000829196"/>
    </source>
</evidence>
<comment type="caution">
    <text evidence="1">The sequence shown here is derived from an EMBL/GenBank/DDBJ whole genome shotgun (WGS) entry which is preliminary data.</text>
</comment>
<dbReference type="Proteomes" id="UP000829196">
    <property type="component" value="Unassembled WGS sequence"/>
</dbReference>
<organism evidence="1 2">
    <name type="scientific">Dendrobium nobile</name>
    <name type="common">Orchid</name>
    <dbReference type="NCBI Taxonomy" id="94219"/>
    <lineage>
        <taxon>Eukaryota</taxon>
        <taxon>Viridiplantae</taxon>
        <taxon>Streptophyta</taxon>
        <taxon>Embryophyta</taxon>
        <taxon>Tracheophyta</taxon>
        <taxon>Spermatophyta</taxon>
        <taxon>Magnoliopsida</taxon>
        <taxon>Liliopsida</taxon>
        <taxon>Asparagales</taxon>
        <taxon>Orchidaceae</taxon>
        <taxon>Epidendroideae</taxon>
        <taxon>Malaxideae</taxon>
        <taxon>Dendrobiinae</taxon>
        <taxon>Dendrobium</taxon>
    </lineage>
</organism>
<protein>
    <submittedName>
        <fullName evidence="1">Uncharacterized protein</fullName>
    </submittedName>
</protein>
<dbReference type="EMBL" id="JAGYWB010000015">
    <property type="protein sequence ID" value="KAI0497884.1"/>
    <property type="molecule type" value="Genomic_DNA"/>
</dbReference>
<gene>
    <name evidence="1" type="ORF">KFK09_021122</name>
</gene>
<reference evidence="1" key="1">
    <citation type="journal article" date="2022" name="Front. Genet.">
        <title>Chromosome-Scale Assembly of the Dendrobium nobile Genome Provides Insights Into the Molecular Mechanism of the Biosynthesis of the Medicinal Active Ingredient of Dendrobium.</title>
        <authorList>
            <person name="Xu Q."/>
            <person name="Niu S.-C."/>
            <person name="Li K.-L."/>
            <person name="Zheng P.-J."/>
            <person name="Zhang X.-J."/>
            <person name="Jia Y."/>
            <person name="Liu Y."/>
            <person name="Niu Y.-X."/>
            <person name="Yu L.-H."/>
            <person name="Chen D.-F."/>
            <person name="Zhang G.-Q."/>
        </authorList>
    </citation>
    <scope>NUCLEOTIDE SEQUENCE</scope>
    <source>
        <tissue evidence="1">Leaf</tissue>
    </source>
</reference>
<keyword evidence="2" id="KW-1185">Reference proteome</keyword>
<sequence length="198" mass="22318">MTETASRTFLLAKTPGKFSSLASGIKSDRRPQWRWRRRRRPRFSLCVAAGDGGKRSIPATPLLQWKFDEEISSGGKPQRDPGGETLRKHIKRASSSKPAASARRLASGIWHLRLPKVVGGREPSLALKINYGQQHLPYVSSGNFFNLHPDTNEDFISLLAIKKRRRGISHKVYTKLLCGVMRKKYIFVLLSCISTAIY</sequence>
<name>A0A8T3APF7_DENNO</name>
<proteinExistence type="predicted"/>